<evidence type="ECO:0000256" key="1">
    <source>
        <dbReference type="ARBA" id="ARBA00001962"/>
    </source>
</evidence>
<evidence type="ECO:0000256" key="9">
    <source>
        <dbReference type="ARBA" id="ARBA00023232"/>
    </source>
</evidence>
<evidence type="ECO:0000256" key="2">
    <source>
        <dbReference type="ARBA" id="ARBA00005162"/>
    </source>
</evidence>
<dbReference type="PROSITE" id="PS51819">
    <property type="entry name" value="VOC"/>
    <property type="match status" value="1"/>
</dbReference>
<comment type="caution">
    <text evidence="12">The sequence shown here is derived from an EMBL/GenBank/DDBJ whole genome shotgun (WGS) entry which is preliminary data.</text>
</comment>
<reference evidence="12" key="2">
    <citation type="submission" date="2023-04" db="EMBL/GenBank/DDBJ databases">
        <authorList>
            <person name="Bruccoleri R.E."/>
            <person name="Oakeley E.J."/>
            <person name="Faust A.-M."/>
            <person name="Dessus-Babus S."/>
            <person name="Altorfer M."/>
            <person name="Burckhardt D."/>
            <person name="Oertli M."/>
            <person name="Naumann U."/>
            <person name="Petersen F."/>
            <person name="Wong J."/>
        </authorList>
    </citation>
    <scope>NUCLEOTIDE SEQUENCE</scope>
    <source>
        <strain evidence="12">GSM-AAB239-AS_SAM_17_03QT</strain>
        <tissue evidence="12">Leaf</tissue>
    </source>
</reference>
<feature type="compositionally biased region" description="Basic residues" evidence="10">
    <location>
        <begin position="193"/>
        <end position="220"/>
    </location>
</feature>
<keyword evidence="12" id="KW-0223">Dioxygenase</keyword>
<feature type="domain" description="VOC" evidence="11">
    <location>
        <begin position="42"/>
        <end position="182"/>
    </location>
</feature>
<dbReference type="EMBL" id="JANAVB010017142">
    <property type="protein sequence ID" value="KAJ6831017.1"/>
    <property type="molecule type" value="Genomic_DNA"/>
</dbReference>
<feature type="compositionally biased region" description="Gly residues" evidence="10">
    <location>
        <begin position="355"/>
        <end position="364"/>
    </location>
</feature>
<keyword evidence="9" id="KW-0585">Phenylalanine catabolism</keyword>
<keyword evidence="12" id="KW-0560">Oxidoreductase</keyword>
<keyword evidence="8" id="KW-0408">Iron</keyword>
<evidence type="ECO:0000256" key="4">
    <source>
        <dbReference type="ARBA" id="ARBA00013222"/>
    </source>
</evidence>
<dbReference type="Gene3D" id="3.10.180.10">
    <property type="entry name" value="2,3-Dihydroxybiphenyl 1,2-Dioxygenase, domain 1"/>
    <property type="match status" value="1"/>
</dbReference>
<dbReference type="GO" id="GO:0006559">
    <property type="term" value="P:L-phenylalanine catabolic process"/>
    <property type="evidence" value="ECO:0007669"/>
    <property type="project" value="UniProtKB-KW"/>
</dbReference>
<evidence type="ECO:0000256" key="3">
    <source>
        <dbReference type="ARBA" id="ARBA00005877"/>
    </source>
</evidence>
<dbReference type="AlphaFoldDB" id="A0AAX6GRS5"/>
<comment type="cofactor">
    <cofactor evidence="1">
        <name>Fe cation</name>
        <dbReference type="ChEBI" id="CHEBI:24875"/>
    </cofactor>
</comment>
<reference evidence="12" key="1">
    <citation type="journal article" date="2023" name="GigaByte">
        <title>Genome assembly of the bearded iris, Iris pallida Lam.</title>
        <authorList>
            <person name="Bruccoleri R.E."/>
            <person name="Oakeley E.J."/>
            <person name="Faust A.M.E."/>
            <person name="Altorfer M."/>
            <person name="Dessus-Babus S."/>
            <person name="Burckhardt D."/>
            <person name="Oertli M."/>
            <person name="Naumann U."/>
            <person name="Petersen F."/>
            <person name="Wong J."/>
        </authorList>
    </citation>
    <scope>NUCLEOTIDE SEQUENCE</scope>
    <source>
        <strain evidence="12">GSM-AAB239-AS_SAM_17_03QT</strain>
    </source>
</reference>
<dbReference type="Proteomes" id="UP001140949">
    <property type="component" value="Unassembled WGS sequence"/>
</dbReference>
<evidence type="ECO:0000256" key="10">
    <source>
        <dbReference type="SAM" id="MobiDB-lite"/>
    </source>
</evidence>
<feature type="region of interest" description="Disordered" evidence="10">
    <location>
        <begin position="244"/>
        <end position="385"/>
    </location>
</feature>
<keyword evidence="5" id="KW-0479">Metal-binding</keyword>
<feature type="compositionally biased region" description="Basic and acidic residues" evidence="10">
    <location>
        <begin position="176"/>
        <end position="185"/>
    </location>
</feature>
<organism evidence="12 13">
    <name type="scientific">Iris pallida</name>
    <name type="common">Sweet iris</name>
    <dbReference type="NCBI Taxonomy" id="29817"/>
    <lineage>
        <taxon>Eukaryota</taxon>
        <taxon>Viridiplantae</taxon>
        <taxon>Streptophyta</taxon>
        <taxon>Embryophyta</taxon>
        <taxon>Tracheophyta</taxon>
        <taxon>Spermatophyta</taxon>
        <taxon>Magnoliopsida</taxon>
        <taxon>Liliopsida</taxon>
        <taxon>Asparagales</taxon>
        <taxon>Iridaceae</taxon>
        <taxon>Iridoideae</taxon>
        <taxon>Irideae</taxon>
        <taxon>Iris</taxon>
    </lineage>
</organism>
<accession>A0AAX6GRS5</accession>
<dbReference type="InterPro" id="IPR037523">
    <property type="entry name" value="VOC_core"/>
</dbReference>
<proteinExistence type="inferred from homology"/>
<evidence type="ECO:0000256" key="8">
    <source>
        <dbReference type="ARBA" id="ARBA00023004"/>
    </source>
</evidence>
<evidence type="ECO:0000259" key="11">
    <source>
        <dbReference type="PROSITE" id="PS51819"/>
    </source>
</evidence>
<name>A0AAX6GRS5_IRIPA</name>
<dbReference type="InterPro" id="IPR005956">
    <property type="entry name" value="4OHPhenylPyrv_dOase"/>
</dbReference>
<dbReference type="InterPro" id="IPR029068">
    <property type="entry name" value="Glyas_Bleomycin-R_OHBP_Dase"/>
</dbReference>
<gene>
    <name evidence="12" type="ORF">M6B38_352200</name>
</gene>
<dbReference type="EC" id="1.13.11.27" evidence="4"/>
<evidence type="ECO:0000313" key="13">
    <source>
        <dbReference type="Proteomes" id="UP001140949"/>
    </source>
</evidence>
<dbReference type="CDD" id="cd08342">
    <property type="entry name" value="HPPD_N_like"/>
    <property type="match status" value="1"/>
</dbReference>
<keyword evidence="7" id="KW-0828">Tyrosine catabolism</keyword>
<dbReference type="GO" id="GO:0003868">
    <property type="term" value="F:4-hydroxyphenylpyruvate dioxygenase activity"/>
    <property type="evidence" value="ECO:0007669"/>
    <property type="project" value="UniProtKB-EC"/>
</dbReference>
<evidence type="ECO:0000256" key="7">
    <source>
        <dbReference type="ARBA" id="ARBA00022878"/>
    </source>
</evidence>
<evidence type="ECO:0000313" key="12">
    <source>
        <dbReference type="EMBL" id="KAJ6831017.1"/>
    </source>
</evidence>
<dbReference type="PANTHER" id="PTHR11959">
    <property type="entry name" value="4-HYDROXYPHENYLPYRUVATE DIOXYGENASE"/>
    <property type="match status" value="1"/>
</dbReference>
<evidence type="ECO:0000256" key="5">
    <source>
        <dbReference type="ARBA" id="ARBA00022723"/>
    </source>
</evidence>
<feature type="region of interest" description="Disordered" evidence="10">
    <location>
        <begin position="176"/>
        <end position="229"/>
    </location>
</feature>
<sequence>MAFSSEPELEENNSHSSSFSGLVGYSKFVRSNPRSDRFPVHSFHHVEFWCSDATSAASRFSFGLGMPIRSRSDLSTGNSLHCSFLLRSHSLRFLFTAPYPSFIPNSNPSIPSFHPETSRSFVSHHGLAVRAVAVAVSSAEQAFNASVSNGAVAVFPPTDLGDGFSLAEVQLYGERRPPLRHREPQLRPYLPPRLRRRARPRSPRRRRIRAAPPRPCRRQRREPGARAVVRGEVHWVPRVRGVHRGRRGDRGERAELGGAGEQLGDGAPPAERAGARDQEEEPDTDVPGPQRRSGSAAPGAVDGRRHRDAEEDEGGEQDGRVRLHAGAAAKLLRRGEEEGRGRAHGRADQRMPGAGDSGGQGRSGGAHADLHQAGRRQVTHSLTLG</sequence>
<dbReference type="PANTHER" id="PTHR11959:SF1">
    <property type="entry name" value="4-HYDROXYPHENYLPYRUVATE DIOXYGENASE"/>
    <property type="match status" value="1"/>
</dbReference>
<feature type="compositionally biased region" description="Basic and acidic residues" evidence="10">
    <location>
        <begin position="333"/>
        <end position="349"/>
    </location>
</feature>
<keyword evidence="6" id="KW-0677">Repeat</keyword>
<dbReference type="InterPro" id="IPR041736">
    <property type="entry name" value="4OHPhenylPyrv_dOase_N"/>
</dbReference>
<dbReference type="GO" id="GO:0046872">
    <property type="term" value="F:metal ion binding"/>
    <property type="evidence" value="ECO:0007669"/>
    <property type="project" value="UniProtKB-KW"/>
</dbReference>
<protein>
    <recommendedName>
        <fullName evidence="4">4-hydroxyphenylpyruvate dioxygenase</fullName>
        <ecNumber evidence="4">1.13.11.27</ecNumber>
    </recommendedName>
</protein>
<evidence type="ECO:0000256" key="6">
    <source>
        <dbReference type="ARBA" id="ARBA00022737"/>
    </source>
</evidence>
<comment type="similarity">
    <text evidence="3">Belongs to the 4HPPD family.</text>
</comment>
<dbReference type="GO" id="GO:0006572">
    <property type="term" value="P:L-tyrosine catabolic process"/>
    <property type="evidence" value="ECO:0007669"/>
    <property type="project" value="UniProtKB-KW"/>
</dbReference>
<keyword evidence="13" id="KW-1185">Reference proteome</keyword>
<dbReference type="SUPFAM" id="SSF54593">
    <property type="entry name" value="Glyoxalase/Bleomycin resistance protein/Dihydroxybiphenyl dioxygenase"/>
    <property type="match status" value="1"/>
</dbReference>
<comment type="pathway">
    <text evidence="2">Amino-acid degradation; L-phenylalanine degradation; acetoacetate and fumarate from L-phenylalanine: step 3/6.</text>
</comment>